<evidence type="ECO:0000313" key="5">
    <source>
        <dbReference type="Proteomes" id="UP001596028"/>
    </source>
</evidence>
<keyword evidence="5" id="KW-1185">Reference proteome</keyword>
<feature type="compositionally biased region" description="Low complexity" evidence="1">
    <location>
        <begin position="31"/>
        <end position="42"/>
    </location>
</feature>
<accession>A0ABV9FBR5</accession>
<dbReference type="Proteomes" id="UP001596028">
    <property type="component" value="Unassembled WGS sequence"/>
</dbReference>
<feature type="signal peptide" evidence="2">
    <location>
        <begin position="1"/>
        <end position="25"/>
    </location>
</feature>
<evidence type="ECO:0000313" key="4">
    <source>
        <dbReference type="EMBL" id="MFC4598678.1"/>
    </source>
</evidence>
<evidence type="ECO:0000256" key="1">
    <source>
        <dbReference type="SAM" id="MobiDB-lite"/>
    </source>
</evidence>
<feature type="chain" id="PRO_5046280607" evidence="2">
    <location>
        <begin position="26"/>
        <end position="514"/>
    </location>
</feature>
<organism evidence="4 5">
    <name type="scientific">Cohnella hongkongensis</name>
    <dbReference type="NCBI Taxonomy" id="178337"/>
    <lineage>
        <taxon>Bacteria</taxon>
        <taxon>Bacillati</taxon>
        <taxon>Bacillota</taxon>
        <taxon>Bacilli</taxon>
        <taxon>Bacillales</taxon>
        <taxon>Paenibacillaceae</taxon>
        <taxon>Cohnella</taxon>
    </lineage>
</organism>
<name>A0ABV9FBR5_9BACL</name>
<dbReference type="InterPro" id="IPR022627">
    <property type="entry name" value="DUF3502"/>
</dbReference>
<protein>
    <submittedName>
        <fullName evidence="4">ABC transporter substrate-binding protein</fullName>
    </submittedName>
</protein>
<dbReference type="InterPro" id="IPR006059">
    <property type="entry name" value="SBP"/>
</dbReference>
<dbReference type="Gene3D" id="3.40.190.10">
    <property type="entry name" value="Periplasmic binding protein-like II"/>
    <property type="match status" value="1"/>
</dbReference>
<dbReference type="PANTHER" id="PTHR43649:SF17">
    <property type="entry name" value="ABC TRANSPORTER SOLUTE BINDING PROTEIN-SUGAR TRANSPORT"/>
    <property type="match status" value="1"/>
</dbReference>
<dbReference type="InterPro" id="IPR050490">
    <property type="entry name" value="Bact_solute-bd_prot1"/>
</dbReference>
<dbReference type="PANTHER" id="PTHR43649">
    <property type="entry name" value="ARABINOSE-BINDING PROTEIN-RELATED"/>
    <property type="match status" value="1"/>
</dbReference>
<keyword evidence="2" id="KW-0732">Signal</keyword>
<sequence>MNAKIKLSLLLVLAFAILAAGCSSGKEGGNPASSPSQAASSSGHNENQGKADLPPYEITMVYMANESEDQQRVAEAMSKITKEKINATVKLMPINAGAWSQQVNLMLASQEKIDVIMTSSIYGFSTQATSGNLLSLDELLAKYGQGISDLMDKAYLGAGKVNGAQYAIPVNKDMATQGGIILRKDLADKHGIDVSAIQSLDDLDAVFETIKKNEPSLLPVAIATPNTLSPVDMLSTSDQLVDGIGVLPGYDNGLKIENPYERPEYAELLKKMREWYQKGYFSKDAATNTEPPAELVKAGRAFSFFNAMKVGSSESQTIRTGMPMIAIPLTKAYSTTSHVANFMHSIPLGSKDPERAMMFMDLLYTDKELINLLNWGIEGEHYVKKADDVIDYPEGVDIRSVKYTTNNQSFMFGNQFLNYVWPNQLPDIWEQTEQFNRSAEKSKALGFTFDTTPVKSEVGAVNNVKQQFKGGLESGTLDPDKVLPEFLDRLKQAGMDKIIAEKQRQLDAWAQTLQ</sequence>
<dbReference type="Pfam" id="PF12010">
    <property type="entry name" value="DUF3502"/>
    <property type="match status" value="1"/>
</dbReference>
<gene>
    <name evidence="4" type="ORF">ACFO3S_10565</name>
</gene>
<reference evidence="5" key="1">
    <citation type="journal article" date="2019" name="Int. J. Syst. Evol. Microbiol.">
        <title>The Global Catalogue of Microorganisms (GCM) 10K type strain sequencing project: providing services to taxonomists for standard genome sequencing and annotation.</title>
        <authorList>
            <consortium name="The Broad Institute Genomics Platform"/>
            <consortium name="The Broad Institute Genome Sequencing Center for Infectious Disease"/>
            <person name="Wu L."/>
            <person name="Ma J."/>
        </authorList>
    </citation>
    <scope>NUCLEOTIDE SEQUENCE [LARGE SCALE GENOMIC DNA]</scope>
    <source>
        <strain evidence="5">CCUG 49571</strain>
    </source>
</reference>
<dbReference type="PROSITE" id="PS51257">
    <property type="entry name" value="PROKAR_LIPOPROTEIN"/>
    <property type="match status" value="1"/>
</dbReference>
<feature type="domain" description="DUF3502" evidence="3">
    <location>
        <begin position="444"/>
        <end position="510"/>
    </location>
</feature>
<dbReference type="Pfam" id="PF13416">
    <property type="entry name" value="SBP_bac_8"/>
    <property type="match status" value="1"/>
</dbReference>
<dbReference type="RefSeq" id="WP_378095181.1">
    <property type="nucleotide sequence ID" value="NZ_JBHSEP010000006.1"/>
</dbReference>
<dbReference type="EMBL" id="JBHSEP010000006">
    <property type="protein sequence ID" value="MFC4598678.1"/>
    <property type="molecule type" value="Genomic_DNA"/>
</dbReference>
<evidence type="ECO:0000259" key="3">
    <source>
        <dbReference type="Pfam" id="PF12010"/>
    </source>
</evidence>
<comment type="caution">
    <text evidence="4">The sequence shown here is derived from an EMBL/GenBank/DDBJ whole genome shotgun (WGS) entry which is preliminary data.</text>
</comment>
<evidence type="ECO:0000256" key="2">
    <source>
        <dbReference type="SAM" id="SignalP"/>
    </source>
</evidence>
<feature type="region of interest" description="Disordered" evidence="1">
    <location>
        <begin position="26"/>
        <end position="51"/>
    </location>
</feature>
<proteinExistence type="predicted"/>
<dbReference type="SUPFAM" id="SSF53850">
    <property type="entry name" value="Periplasmic binding protein-like II"/>
    <property type="match status" value="1"/>
</dbReference>